<dbReference type="AlphaFoldDB" id="A0A3S6IC42"/>
<dbReference type="CDD" id="cd00591">
    <property type="entry name" value="HU_IHF"/>
    <property type="match status" value="1"/>
</dbReference>
<dbReference type="InterPro" id="IPR000119">
    <property type="entry name" value="Hist_DNA-bd"/>
</dbReference>
<dbReference type="EMBL" id="KX388535">
    <property type="protein sequence ID" value="ARU12346.1"/>
    <property type="molecule type" value="Genomic_DNA"/>
</dbReference>
<proteinExistence type="inferred from homology"/>
<dbReference type="Pfam" id="PF00216">
    <property type="entry name" value="Bac_DNA_binding"/>
    <property type="match status" value="1"/>
</dbReference>
<geneLocation type="plasmid" evidence="5">
    <name>pTiEU6</name>
</geneLocation>
<comment type="similarity">
    <text evidence="1 4">Belongs to the bacterial histone-like protein family.</text>
</comment>
<keyword evidence="3 5" id="KW-0238">DNA-binding</keyword>
<dbReference type="PANTHER" id="PTHR33175">
    <property type="entry name" value="DNA-BINDING PROTEIN HU"/>
    <property type="match status" value="1"/>
</dbReference>
<dbReference type="PANTHER" id="PTHR33175:SF3">
    <property type="entry name" value="DNA-BINDING PROTEIN HU-BETA"/>
    <property type="match status" value="1"/>
</dbReference>
<dbReference type="Gene3D" id="4.10.520.10">
    <property type="entry name" value="IHF-like DNA-binding proteins"/>
    <property type="match status" value="1"/>
</dbReference>
<dbReference type="GO" id="GO:0030527">
    <property type="term" value="F:structural constituent of chromatin"/>
    <property type="evidence" value="ECO:0007669"/>
    <property type="project" value="InterPro"/>
</dbReference>
<evidence type="ECO:0000256" key="1">
    <source>
        <dbReference type="ARBA" id="ARBA00010529"/>
    </source>
</evidence>
<accession>A0A3S6IC42</accession>
<protein>
    <submittedName>
        <fullName evidence="5">Bacterial DNA-binding family protein</fullName>
    </submittedName>
</protein>
<dbReference type="InterPro" id="IPR010992">
    <property type="entry name" value="IHF-like_DNA-bd_dom_sf"/>
</dbReference>
<evidence type="ECO:0000256" key="3">
    <source>
        <dbReference type="ARBA" id="ARBA00023125"/>
    </source>
</evidence>
<dbReference type="SMART" id="SM00411">
    <property type="entry name" value="BHL"/>
    <property type="match status" value="1"/>
</dbReference>
<gene>
    <name evidence="5" type="ORF">AgrTiEU6_119</name>
</gene>
<sequence length="122" mass="13195">MRGFLPFCPFLRHIFIVKAERPKTERGLSDMTTTNEIADKIAAEQSLTKAQAKTIVESVFKQITDAALAGAETSIPSFGKFKLKDTPEREGRNPATGATIKIAASKKLTFTPGKAVKDALNG</sequence>
<evidence type="ECO:0000313" key="5">
    <source>
        <dbReference type="EMBL" id="ARU12346.1"/>
    </source>
</evidence>
<dbReference type="GO" id="GO:0030261">
    <property type="term" value="P:chromosome condensation"/>
    <property type="evidence" value="ECO:0007669"/>
    <property type="project" value="UniProtKB-KW"/>
</dbReference>
<keyword evidence="5" id="KW-0614">Plasmid</keyword>
<dbReference type="SUPFAM" id="SSF47729">
    <property type="entry name" value="IHF-like DNA-binding proteins"/>
    <property type="match status" value="1"/>
</dbReference>
<dbReference type="GO" id="GO:0003677">
    <property type="term" value="F:DNA binding"/>
    <property type="evidence" value="ECO:0007669"/>
    <property type="project" value="UniProtKB-KW"/>
</dbReference>
<keyword evidence="2" id="KW-0226">DNA condensation</keyword>
<reference evidence="5" key="1">
    <citation type="submission" date="2016-06" db="EMBL/GenBank/DDBJ databases">
        <title>Complete sequence of Ti-plasmid pTiEU6.</title>
        <authorList>
            <person name="Shao S."/>
            <person name="Henkel C."/>
            <person name="van Heusden G.H."/>
            <person name="Hooykaas P."/>
        </authorList>
    </citation>
    <scope>NUCLEOTIDE SEQUENCE</scope>
    <source>
        <strain evidence="5">EU6</strain>
        <plasmid evidence="5">pTiEU6</plasmid>
    </source>
</reference>
<name>A0A3S6IC42_AGRTU</name>
<evidence type="ECO:0000256" key="4">
    <source>
        <dbReference type="RuleBase" id="RU003939"/>
    </source>
</evidence>
<dbReference type="PRINTS" id="PR01727">
    <property type="entry name" value="DNABINDINGHU"/>
</dbReference>
<organism evidence="5">
    <name type="scientific">Agrobacterium tumefaciens</name>
    <dbReference type="NCBI Taxonomy" id="358"/>
    <lineage>
        <taxon>Bacteria</taxon>
        <taxon>Pseudomonadati</taxon>
        <taxon>Pseudomonadota</taxon>
        <taxon>Alphaproteobacteria</taxon>
        <taxon>Hyphomicrobiales</taxon>
        <taxon>Rhizobiaceae</taxon>
        <taxon>Rhizobium/Agrobacterium group</taxon>
        <taxon>Agrobacterium</taxon>
        <taxon>Agrobacterium tumefaciens complex</taxon>
    </lineage>
</organism>
<evidence type="ECO:0000256" key="2">
    <source>
        <dbReference type="ARBA" id="ARBA00023067"/>
    </source>
</evidence>